<comment type="caution">
    <text evidence="8">The sequence shown here is derived from an EMBL/GenBank/DDBJ whole genome shotgun (WGS) entry which is preliminary data.</text>
</comment>
<proteinExistence type="inferred from homology"/>
<evidence type="ECO:0000259" key="6">
    <source>
        <dbReference type="PROSITE" id="PS50097"/>
    </source>
</evidence>
<evidence type="ECO:0000313" key="8">
    <source>
        <dbReference type="EMBL" id="KAK4380926.1"/>
    </source>
</evidence>
<dbReference type="PANTHER" id="PTHR32370">
    <property type="entry name" value="OS12G0117600 PROTEIN"/>
    <property type="match status" value="1"/>
</dbReference>
<dbReference type="AlphaFoldDB" id="A0AAE1T3K6"/>
<organism evidence="8 9">
    <name type="scientific">Sesamum angolense</name>
    <dbReference type="NCBI Taxonomy" id="2727404"/>
    <lineage>
        <taxon>Eukaryota</taxon>
        <taxon>Viridiplantae</taxon>
        <taxon>Streptophyta</taxon>
        <taxon>Embryophyta</taxon>
        <taxon>Tracheophyta</taxon>
        <taxon>Spermatophyta</taxon>
        <taxon>Magnoliopsida</taxon>
        <taxon>eudicotyledons</taxon>
        <taxon>Gunneridae</taxon>
        <taxon>Pentapetalae</taxon>
        <taxon>asterids</taxon>
        <taxon>lamiids</taxon>
        <taxon>Lamiales</taxon>
        <taxon>Pedaliaceae</taxon>
        <taxon>Sesamum</taxon>
    </lineage>
</organism>
<evidence type="ECO:0000256" key="5">
    <source>
        <dbReference type="SAM" id="MobiDB-lite"/>
    </source>
</evidence>
<dbReference type="Pfam" id="PF03000">
    <property type="entry name" value="NPH3"/>
    <property type="match status" value="1"/>
</dbReference>
<dbReference type="SUPFAM" id="SSF54695">
    <property type="entry name" value="POZ domain"/>
    <property type="match status" value="1"/>
</dbReference>
<dbReference type="InterPro" id="IPR000210">
    <property type="entry name" value="BTB/POZ_dom"/>
</dbReference>
<evidence type="ECO:0000256" key="3">
    <source>
        <dbReference type="PROSITE-ProRule" id="PRU00982"/>
    </source>
</evidence>
<reference evidence="8" key="1">
    <citation type="submission" date="2020-06" db="EMBL/GenBank/DDBJ databases">
        <authorList>
            <person name="Li T."/>
            <person name="Hu X."/>
            <person name="Zhang T."/>
            <person name="Song X."/>
            <person name="Zhang H."/>
            <person name="Dai N."/>
            <person name="Sheng W."/>
            <person name="Hou X."/>
            <person name="Wei L."/>
        </authorList>
    </citation>
    <scope>NUCLEOTIDE SEQUENCE</scope>
    <source>
        <strain evidence="8">K16</strain>
        <tissue evidence="8">Leaf</tissue>
    </source>
</reference>
<dbReference type="InterPro" id="IPR043454">
    <property type="entry name" value="NPH3/RPT2-like"/>
</dbReference>
<name>A0AAE1T3K6_9LAMI</name>
<evidence type="ECO:0000256" key="4">
    <source>
        <dbReference type="SAM" id="Coils"/>
    </source>
</evidence>
<dbReference type="PROSITE" id="PS51649">
    <property type="entry name" value="NPH3"/>
    <property type="match status" value="1"/>
</dbReference>
<gene>
    <name evidence="8" type="ORF">Sango_3017800</name>
</gene>
<feature type="compositionally biased region" description="Basic residues" evidence="5">
    <location>
        <begin position="612"/>
        <end position="626"/>
    </location>
</feature>
<evidence type="ECO:0000259" key="7">
    <source>
        <dbReference type="PROSITE" id="PS51649"/>
    </source>
</evidence>
<feature type="coiled-coil region" evidence="4">
    <location>
        <begin position="542"/>
        <end position="576"/>
    </location>
</feature>
<feature type="region of interest" description="Disordered" evidence="5">
    <location>
        <begin position="601"/>
        <end position="626"/>
    </location>
</feature>
<dbReference type="SMART" id="SM00225">
    <property type="entry name" value="BTB"/>
    <property type="match status" value="1"/>
</dbReference>
<reference evidence="8" key="2">
    <citation type="journal article" date="2024" name="Plant">
        <title>Genomic evolution and insights into agronomic trait innovations of Sesamum species.</title>
        <authorList>
            <person name="Miao H."/>
            <person name="Wang L."/>
            <person name="Qu L."/>
            <person name="Liu H."/>
            <person name="Sun Y."/>
            <person name="Le M."/>
            <person name="Wang Q."/>
            <person name="Wei S."/>
            <person name="Zheng Y."/>
            <person name="Lin W."/>
            <person name="Duan Y."/>
            <person name="Cao H."/>
            <person name="Xiong S."/>
            <person name="Wang X."/>
            <person name="Wei L."/>
            <person name="Li C."/>
            <person name="Ma Q."/>
            <person name="Ju M."/>
            <person name="Zhao R."/>
            <person name="Li G."/>
            <person name="Mu C."/>
            <person name="Tian Q."/>
            <person name="Mei H."/>
            <person name="Zhang T."/>
            <person name="Gao T."/>
            <person name="Zhang H."/>
        </authorList>
    </citation>
    <scope>NUCLEOTIDE SEQUENCE</scope>
    <source>
        <strain evidence="8">K16</strain>
    </source>
</reference>
<dbReference type="Gene3D" id="3.30.710.10">
    <property type="entry name" value="Potassium Channel Kv1.1, Chain A"/>
    <property type="match status" value="1"/>
</dbReference>
<keyword evidence="2" id="KW-0833">Ubl conjugation pathway</keyword>
<feature type="domain" description="NPH3" evidence="7">
    <location>
        <begin position="220"/>
        <end position="512"/>
    </location>
</feature>
<dbReference type="InterPro" id="IPR011333">
    <property type="entry name" value="SKP1/BTB/POZ_sf"/>
</dbReference>
<dbReference type="Pfam" id="PF00651">
    <property type="entry name" value="BTB"/>
    <property type="match status" value="1"/>
</dbReference>
<comment type="pathway">
    <text evidence="1">Protein modification; protein ubiquitination.</text>
</comment>
<dbReference type="PROSITE" id="PS50097">
    <property type="entry name" value="BTB"/>
    <property type="match status" value="1"/>
</dbReference>
<comment type="similarity">
    <text evidence="3">Belongs to the NPH3 family.</text>
</comment>
<dbReference type="InterPro" id="IPR027356">
    <property type="entry name" value="NPH3_dom"/>
</dbReference>
<feature type="domain" description="BTB" evidence="6">
    <location>
        <begin position="62"/>
        <end position="131"/>
    </location>
</feature>
<sequence>MHQQQEMEMMKFSVQAEQIQSQASDSGATYQADNQSTVVPAKFIATFEKKDHSWFALSQIPTDLSIQVEDITFYVHKFPIISKCGYFGRIELQPPKSNLSYDHKIDNFPGGAETFEIILKFCYGLPISLTANNVAVLRCAAEFLEMTEALEDGNLISKAEAFFTFVVLSSWRDSIAVLRSCETLSPWAENLQIVRRCCDSIAWKISHETSTIGEIINGEKWWFNDMATLRIDYFTRIITALKAKGVIPEIIGSCIMQYGEIWLPIRESGREGMGSNNYGSNELQWNIMSGRSQGGVIGPTKEQRMIVENLVSILPPQKEAVSSKFLLKLLKMAIVYFASPALVSELEKRVGMVLDTADVGDLLIPNYAAGDQGKLVNEENSMYNIDVVQRILEYFLLYEQKQQQQQPGPLTISKLLDNYLAEIARDPYLPVTKFQFLAQSLPENARTCDDGLYRAIDIYLKAHPSLTDHERRRLCKVMNSAKLSLDACEHAAQNERLPLRTMIQVLFSEQVKIRATIQGKCQIETADNSDQESSGSSTNKEVKMLKIELEKVKMQIAELQRDYSVLQREYQKQTTKRNSSGWTRGWPNIRKSGLFNLIIDREETDESENRPKQSRRNRFHRRQSIS</sequence>
<evidence type="ECO:0000256" key="1">
    <source>
        <dbReference type="ARBA" id="ARBA00004906"/>
    </source>
</evidence>
<keyword evidence="9" id="KW-1185">Reference proteome</keyword>
<protein>
    <submittedName>
        <fullName evidence="8">BTB/POZ domain-containing protein DOT3</fullName>
    </submittedName>
</protein>
<keyword evidence="4" id="KW-0175">Coiled coil</keyword>
<evidence type="ECO:0000256" key="2">
    <source>
        <dbReference type="ARBA" id="ARBA00022786"/>
    </source>
</evidence>
<dbReference type="Proteomes" id="UP001289374">
    <property type="component" value="Unassembled WGS sequence"/>
</dbReference>
<accession>A0AAE1T3K6</accession>
<dbReference type="EMBL" id="JACGWL010000998">
    <property type="protein sequence ID" value="KAK4380926.1"/>
    <property type="molecule type" value="Genomic_DNA"/>
</dbReference>
<evidence type="ECO:0000313" key="9">
    <source>
        <dbReference type="Proteomes" id="UP001289374"/>
    </source>
</evidence>